<feature type="non-terminal residue" evidence="2">
    <location>
        <position position="142"/>
    </location>
</feature>
<evidence type="ECO:0000256" key="1">
    <source>
        <dbReference type="SAM" id="Phobius"/>
    </source>
</evidence>
<name>X1RXT6_9ZZZZ</name>
<comment type="caution">
    <text evidence="2">The sequence shown here is derived from an EMBL/GenBank/DDBJ whole genome shotgun (WGS) entry which is preliminary data.</text>
</comment>
<gene>
    <name evidence="2" type="ORF">S12H4_15009</name>
</gene>
<accession>X1RXT6</accession>
<keyword evidence="1" id="KW-0812">Transmembrane</keyword>
<dbReference type="AlphaFoldDB" id="X1RXT6"/>
<keyword evidence="1" id="KW-1133">Transmembrane helix</keyword>
<proteinExistence type="predicted"/>
<sequence length="142" mass="15821">MNNKKKYKAILLILSICSSFFMVGLITLLPESKIENYDQNNEINVSLQSSTSIIKNQKITLVMGSDDEAVITSVLAFQENINSNIKVKKKDSILTSDSNDILVIFSHGTEKGMIINDELISWAKLSILLSQTNAQYIFLATC</sequence>
<keyword evidence="1" id="KW-0472">Membrane</keyword>
<reference evidence="2" key="1">
    <citation type="journal article" date="2014" name="Front. Microbiol.">
        <title>High frequency of phylogenetically diverse reductive dehalogenase-homologous genes in deep subseafloor sedimentary metagenomes.</title>
        <authorList>
            <person name="Kawai M."/>
            <person name="Futagami T."/>
            <person name="Toyoda A."/>
            <person name="Takaki Y."/>
            <person name="Nishi S."/>
            <person name="Hori S."/>
            <person name="Arai W."/>
            <person name="Tsubouchi T."/>
            <person name="Morono Y."/>
            <person name="Uchiyama I."/>
            <person name="Ito T."/>
            <person name="Fujiyama A."/>
            <person name="Inagaki F."/>
            <person name="Takami H."/>
        </authorList>
    </citation>
    <scope>NUCLEOTIDE SEQUENCE</scope>
    <source>
        <strain evidence="2">Expedition CK06-06</strain>
    </source>
</reference>
<feature type="transmembrane region" description="Helical" evidence="1">
    <location>
        <begin position="9"/>
        <end position="29"/>
    </location>
</feature>
<evidence type="ECO:0000313" key="2">
    <source>
        <dbReference type="EMBL" id="GAI85453.1"/>
    </source>
</evidence>
<protein>
    <submittedName>
        <fullName evidence="2">Uncharacterized protein</fullName>
    </submittedName>
</protein>
<dbReference type="EMBL" id="BARW01007182">
    <property type="protein sequence ID" value="GAI85453.1"/>
    <property type="molecule type" value="Genomic_DNA"/>
</dbReference>
<organism evidence="2">
    <name type="scientific">marine sediment metagenome</name>
    <dbReference type="NCBI Taxonomy" id="412755"/>
    <lineage>
        <taxon>unclassified sequences</taxon>
        <taxon>metagenomes</taxon>
        <taxon>ecological metagenomes</taxon>
    </lineage>
</organism>